<organism evidence="5 6">
    <name type="scientific">Arthrobacter caoxuetaonis</name>
    <dbReference type="NCBI Taxonomy" id="2886935"/>
    <lineage>
        <taxon>Bacteria</taxon>
        <taxon>Bacillati</taxon>
        <taxon>Actinomycetota</taxon>
        <taxon>Actinomycetes</taxon>
        <taxon>Micrococcales</taxon>
        <taxon>Micrococcaceae</taxon>
        <taxon>Arthrobacter</taxon>
    </lineage>
</organism>
<evidence type="ECO:0000256" key="1">
    <source>
        <dbReference type="ARBA" id="ARBA00023015"/>
    </source>
</evidence>
<dbReference type="Pfam" id="PF14525">
    <property type="entry name" value="AraC_binding_2"/>
    <property type="match status" value="1"/>
</dbReference>
<gene>
    <name evidence="5" type="ORF">LJ757_11575</name>
</gene>
<protein>
    <submittedName>
        <fullName evidence="5">Helix-turn-helix domain-containing protein</fullName>
    </submittedName>
</protein>
<dbReference type="PRINTS" id="PR00032">
    <property type="entry name" value="HTHARAC"/>
</dbReference>
<dbReference type="EMBL" id="JAJFZV010000011">
    <property type="protein sequence ID" value="MCC3298441.1"/>
    <property type="molecule type" value="Genomic_DNA"/>
</dbReference>
<dbReference type="GO" id="GO:0003700">
    <property type="term" value="F:DNA-binding transcription factor activity"/>
    <property type="evidence" value="ECO:0007669"/>
    <property type="project" value="InterPro"/>
</dbReference>
<dbReference type="InterPro" id="IPR018060">
    <property type="entry name" value="HTH_AraC"/>
</dbReference>
<evidence type="ECO:0000313" key="6">
    <source>
        <dbReference type="Proteomes" id="UP001139158"/>
    </source>
</evidence>
<dbReference type="PROSITE" id="PS01124">
    <property type="entry name" value="HTH_ARAC_FAMILY_2"/>
    <property type="match status" value="1"/>
</dbReference>
<keyword evidence="2" id="KW-0238">DNA-binding</keyword>
<keyword evidence="6" id="KW-1185">Reference proteome</keyword>
<accession>A0A9X1MF27</accession>
<dbReference type="PANTHER" id="PTHR46796">
    <property type="entry name" value="HTH-TYPE TRANSCRIPTIONAL ACTIVATOR RHAS-RELATED"/>
    <property type="match status" value="1"/>
</dbReference>
<comment type="caution">
    <text evidence="5">The sequence shown here is derived from an EMBL/GenBank/DDBJ whole genome shotgun (WGS) entry which is preliminary data.</text>
</comment>
<evidence type="ECO:0000256" key="2">
    <source>
        <dbReference type="ARBA" id="ARBA00023125"/>
    </source>
</evidence>
<dbReference type="Pfam" id="PF12833">
    <property type="entry name" value="HTH_18"/>
    <property type="match status" value="1"/>
</dbReference>
<proteinExistence type="predicted"/>
<sequence>MTAAQTWSTEALPEKVRFGAWAEKMRALHMDWDLSTSLEDSYAARIRHRKTRQVQVADVHCAAFAGQYSPSPGTPVVVGIQLQLSGRLTCTYGDDQFIIEPGDLFVWDSIRGGTFDSTGQQRQVSLLIPATFVPQAIASTLGESRPLAAHPGAGLLSIAADQLRGLAREMDRLSDEAINRTVSSLLDLLDTAVVPLQGTASGERAALLSRIQEYILEHLGDRRMSVSSVAAAHGVSVRTLHLVFSESGTSAARWTRQQRLERCRRELADATGSTTVTDVAFRWGFSDTAHFSRAFKQEFGVPPTAVMPKRGQR</sequence>
<dbReference type="PANTHER" id="PTHR46796:SF6">
    <property type="entry name" value="ARAC SUBFAMILY"/>
    <property type="match status" value="1"/>
</dbReference>
<dbReference type="AlphaFoldDB" id="A0A9X1MF27"/>
<keyword evidence="1" id="KW-0805">Transcription regulation</keyword>
<evidence type="ECO:0000256" key="3">
    <source>
        <dbReference type="ARBA" id="ARBA00023163"/>
    </source>
</evidence>
<dbReference type="InterPro" id="IPR035418">
    <property type="entry name" value="AraC-bd_2"/>
</dbReference>
<evidence type="ECO:0000259" key="4">
    <source>
        <dbReference type="PROSITE" id="PS01124"/>
    </source>
</evidence>
<feature type="domain" description="HTH araC/xylS-type" evidence="4">
    <location>
        <begin position="209"/>
        <end position="309"/>
    </location>
</feature>
<dbReference type="RefSeq" id="WP_227896308.1">
    <property type="nucleotide sequence ID" value="NZ_CP099466.1"/>
</dbReference>
<dbReference type="InterPro" id="IPR050204">
    <property type="entry name" value="AraC_XylS_family_regulators"/>
</dbReference>
<reference evidence="5" key="1">
    <citation type="submission" date="2021-10" db="EMBL/GenBank/DDBJ databases">
        <title>Novel species in genus Arthrobacter.</title>
        <authorList>
            <person name="Liu Y."/>
        </authorList>
    </citation>
    <scope>NUCLEOTIDE SEQUENCE</scope>
    <source>
        <strain evidence="5">Zg-Y453</strain>
    </source>
</reference>
<dbReference type="InterPro" id="IPR020449">
    <property type="entry name" value="Tscrpt_reg_AraC-type_HTH"/>
</dbReference>
<dbReference type="GO" id="GO:0043565">
    <property type="term" value="F:sequence-specific DNA binding"/>
    <property type="evidence" value="ECO:0007669"/>
    <property type="project" value="InterPro"/>
</dbReference>
<dbReference type="SMART" id="SM00342">
    <property type="entry name" value="HTH_ARAC"/>
    <property type="match status" value="1"/>
</dbReference>
<dbReference type="SUPFAM" id="SSF46689">
    <property type="entry name" value="Homeodomain-like"/>
    <property type="match status" value="1"/>
</dbReference>
<dbReference type="Proteomes" id="UP001139158">
    <property type="component" value="Unassembled WGS sequence"/>
</dbReference>
<dbReference type="InterPro" id="IPR009057">
    <property type="entry name" value="Homeodomain-like_sf"/>
</dbReference>
<name>A0A9X1MF27_9MICC</name>
<dbReference type="Gene3D" id="1.10.10.60">
    <property type="entry name" value="Homeodomain-like"/>
    <property type="match status" value="1"/>
</dbReference>
<keyword evidence="3" id="KW-0804">Transcription</keyword>
<evidence type="ECO:0000313" key="5">
    <source>
        <dbReference type="EMBL" id="MCC3298441.1"/>
    </source>
</evidence>